<accession>A0ABV8UHW9</accession>
<keyword evidence="3" id="KW-1185">Reference proteome</keyword>
<proteinExistence type="predicted"/>
<dbReference type="RefSeq" id="WP_382421217.1">
    <property type="nucleotide sequence ID" value="NZ_JBHSCW010000003.1"/>
</dbReference>
<gene>
    <name evidence="2" type="ORF">ACFOW6_04870</name>
</gene>
<sequence>MRNSIKALAVPSAIIAGLAAAPTLYAHASKESGISMIGSTAMDISATC</sequence>
<feature type="signal peptide" evidence="1">
    <location>
        <begin position="1"/>
        <end position="28"/>
    </location>
</feature>
<dbReference type="EMBL" id="JBHSCW010000003">
    <property type="protein sequence ID" value="MFC4350872.1"/>
    <property type="molecule type" value="Genomic_DNA"/>
</dbReference>
<reference evidence="3" key="1">
    <citation type="journal article" date="2019" name="Int. J. Syst. Evol. Microbiol.">
        <title>The Global Catalogue of Microorganisms (GCM) 10K type strain sequencing project: providing services to taxonomists for standard genome sequencing and annotation.</title>
        <authorList>
            <consortium name="The Broad Institute Genomics Platform"/>
            <consortium name="The Broad Institute Genome Sequencing Center for Infectious Disease"/>
            <person name="Wu L."/>
            <person name="Ma J."/>
        </authorList>
    </citation>
    <scope>NUCLEOTIDE SEQUENCE [LARGE SCALE GENOMIC DNA]</scope>
    <source>
        <strain evidence="3">CECT 8472</strain>
    </source>
</reference>
<protein>
    <submittedName>
        <fullName evidence="2">Uncharacterized protein</fullName>
    </submittedName>
</protein>
<evidence type="ECO:0000256" key="1">
    <source>
        <dbReference type="SAM" id="SignalP"/>
    </source>
</evidence>
<keyword evidence="1" id="KW-0732">Signal</keyword>
<dbReference type="Proteomes" id="UP001595799">
    <property type="component" value="Unassembled WGS sequence"/>
</dbReference>
<name>A0ABV8UHW9_9PROT</name>
<feature type="chain" id="PRO_5046280449" evidence="1">
    <location>
        <begin position="29"/>
        <end position="48"/>
    </location>
</feature>
<evidence type="ECO:0000313" key="3">
    <source>
        <dbReference type="Proteomes" id="UP001595799"/>
    </source>
</evidence>
<organism evidence="2 3">
    <name type="scientific">Fodinicurvata halophila</name>
    <dbReference type="NCBI Taxonomy" id="1419723"/>
    <lineage>
        <taxon>Bacteria</taxon>
        <taxon>Pseudomonadati</taxon>
        <taxon>Pseudomonadota</taxon>
        <taxon>Alphaproteobacteria</taxon>
        <taxon>Rhodospirillales</taxon>
        <taxon>Rhodovibrionaceae</taxon>
        <taxon>Fodinicurvata</taxon>
    </lineage>
</organism>
<evidence type="ECO:0000313" key="2">
    <source>
        <dbReference type="EMBL" id="MFC4350872.1"/>
    </source>
</evidence>
<comment type="caution">
    <text evidence="2">The sequence shown here is derived from an EMBL/GenBank/DDBJ whole genome shotgun (WGS) entry which is preliminary data.</text>
</comment>